<organism evidence="1 2">
    <name type="scientific">Desulforapulum autotrophicum (strain ATCC 43914 / DSM 3382 / VKM B-1955 / HRM2)</name>
    <name type="common">Desulfobacterium autotrophicum</name>
    <dbReference type="NCBI Taxonomy" id="177437"/>
    <lineage>
        <taxon>Bacteria</taxon>
        <taxon>Pseudomonadati</taxon>
        <taxon>Thermodesulfobacteriota</taxon>
        <taxon>Desulfobacteria</taxon>
        <taxon>Desulfobacterales</taxon>
        <taxon>Desulfobacteraceae</taxon>
        <taxon>Desulforapulum</taxon>
    </lineage>
</organism>
<name>C0QGB5_DESAH</name>
<dbReference type="SUPFAM" id="SSF55785">
    <property type="entry name" value="PYP-like sensor domain (PAS domain)"/>
    <property type="match status" value="1"/>
</dbReference>
<protein>
    <submittedName>
        <fullName evidence="1">Sensor signal transduction histidinekinase (PAS/PAC domain protein)</fullName>
    </submittedName>
</protein>
<evidence type="ECO:0000313" key="2">
    <source>
        <dbReference type="Proteomes" id="UP000000442"/>
    </source>
</evidence>
<accession>C0QGB5</accession>
<dbReference type="RefSeq" id="WP_015906405.1">
    <property type="nucleotide sequence ID" value="NC_012108.1"/>
</dbReference>
<evidence type="ECO:0000313" key="1">
    <source>
        <dbReference type="EMBL" id="ACN17694.1"/>
    </source>
</evidence>
<sequence>MDSQKAKEIIKQTQAYARTILNSLSAHIAIIDENGRILETNQAWNEFARSNQIKLRPSSPDINYLDICESARGNSAKNAAVVARGIRQVINGEIHEFSIDYPCHLIRCKYSNAFYLPCFYKKGLNNIYNQLLA</sequence>
<gene>
    <name evidence="1" type="ordered locus">HRM2_46380</name>
</gene>
<dbReference type="KEGG" id="dat:HRM2_46380"/>
<proteinExistence type="predicted"/>
<dbReference type="EMBL" id="CP001087">
    <property type="protein sequence ID" value="ACN17694.1"/>
    <property type="molecule type" value="Genomic_DNA"/>
</dbReference>
<dbReference type="InterPro" id="IPR035965">
    <property type="entry name" value="PAS-like_dom_sf"/>
</dbReference>
<reference evidence="1 2" key="1">
    <citation type="journal article" date="2009" name="Environ. Microbiol.">
        <title>Genome sequence of Desulfobacterium autotrophicum HRM2, a marine sulfate reducer oxidizing organic carbon completely to carbon dioxide.</title>
        <authorList>
            <person name="Strittmatter A.W."/>
            <person name="Liesegang H."/>
            <person name="Rabus R."/>
            <person name="Decker I."/>
            <person name="Amann J."/>
            <person name="Andres S."/>
            <person name="Henne A."/>
            <person name="Fricke W.F."/>
            <person name="Martinez-Arias R."/>
            <person name="Bartels D."/>
            <person name="Goesmann A."/>
            <person name="Krause L."/>
            <person name="Puehler A."/>
            <person name="Klenk H.P."/>
            <person name="Richter M."/>
            <person name="Schuler M."/>
            <person name="Gloeckner F.O."/>
            <person name="Meyerdierks A."/>
            <person name="Gottschalk G."/>
            <person name="Amann R."/>
        </authorList>
    </citation>
    <scope>NUCLEOTIDE SEQUENCE [LARGE SCALE GENOMIC DNA]</scope>
    <source>
        <strain evidence="2">ATCC 43914 / DSM 3382 / HRM2</strain>
    </source>
</reference>
<dbReference type="AlphaFoldDB" id="C0QGB5"/>
<dbReference type="Gene3D" id="3.30.450.20">
    <property type="entry name" value="PAS domain"/>
    <property type="match status" value="1"/>
</dbReference>
<keyword evidence="2" id="KW-1185">Reference proteome</keyword>
<dbReference type="Proteomes" id="UP000000442">
    <property type="component" value="Chromosome"/>
</dbReference>
<dbReference type="HOGENOM" id="CLU_1903280_0_0_7"/>
<dbReference type="STRING" id="177437.HRM2_46380"/>
<dbReference type="eggNOG" id="COG2197">
    <property type="taxonomic scope" value="Bacteria"/>
</dbReference>
<dbReference type="OrthoDB" id="5429992at2"/>